<dbReference type="GO" id="GO:0004252">
    <property type="term" value="F:serine-type endopeptidase activity"/>
    <property type="evidence" value="ECO:0007669"/>
    <property type="project" value="InterPro"/>
</dbReference>
<dbReference type="PANTHER" id="PTHR22936">
    <property type="entry name" value="RHOMBOID-RELATED"/>
    <property type="match status" value="1"/>
</dbReference>
<dbReference type="Proteomes" id="UP000785679">
    <property type="component" value="Unassembled WGS sequence"/>
</dbReference>
<dbReference type="InterPro" id="IPR035952">
    <property type="entry name" value="Rhomboid-like_sf"/>
</dbReference>
<dbReference type="Gene3D" id="1.20.1540.10">
    <property type="entry name" value="Rhomboid-like"/>
    <property type="match status" value="1"/>
</dbReference>
<proteinExistence type="inferred from homology"/>
<evidence type="ECO:0000256" key="1">
    <source>
        <dbReference type="ARBA" id="ARBA00000156"/>
    </source>
</evidence>
<feature type="transmembrane region" description="Helical" evidence="10">
    <location>
        <begin position="170"/>
        <end position="191"/>
    </location>
</feature>
<evidence type="ECO:0000313" key="12">
    <source>
        <dbReference type="EMBL" id="TNV87461.1"/>
    </source>
</evidence>
<evidence type="ECO:0000256" key="9">
    <source>
        <dbReference type="ARBA" id="ARBA00023136"/>
    </source>
</evidence>
<dbReference type="SUPFAM" id="SSF144091">
    <property type="entry name" value="Rhomboid-like"/>
    <property type="match status" value="1"/>
</dbReference>
<feature type="domain" description="Peptidase S54 rhomboid" evidence="11">
    <location>
        <begin position="103"/>
        <end position="245"/>
    </location>
</feature>
<keyword evidence="7 10" id="KW-0720">Serine protease</keyword>
<evidence type="ECO:0000256" key="7">
    <source>
        <dbReference type="ARBA" id="ARBA00022825"/>
    </source>
</evidence>
<keyword evidence="8 10" id="KW-1133">Transmembrane helix</keyword>
<evidence type="ECO:0000256" key="3">
    <source>
        <dbReference type="ARBA" id="ARBA00009045"/>
    </source>
</evidence>
<sequence>MSNIRGLRDLDQESRPFIRGGQANPQAKSARDEGFLETLKSVLCPFLSYRQFTFWISIIQIAMFTATLAYNGIAINSGFLAPSTLALYDFGEKYPFRMRYNYEVHRFLMPLVLHANLNHIFSNLLSQVMLCSSLEASQYLGTRLRTALFYILSGFGGVLFSSLISDTMSVGASTSIFGFIGLNIAILIATWSQLSDQQKGQQGAFLICILLLNLTLFQGGSNLVDQYGHLGGFISGLLLGYHLLARTKTHRIFTTIALLSFYIGGLVVFYTLRKPLP</sequence>
<protein>
    <recommendedName>
        <fullName evidence="10">Rhomboid-like protease</fullName>
        <ecNumber evidence="10">3.4.21.105</ecNumber>
    </recommendedName>
</protein>
<comment type="catalytic activity">
    <reaction evidence="1 10">
        <text>Cleaves type-1 transmembrane domains using a catalytic dyad composed of serine and histidine that are contributed by different transmembrane domains.</text>
        <dbReference type="EC" id="3.4.21.105"/>
    </reaction>
</comment>
<dbReference type="PANTHER" id="PTHR22936:SF69">
    <property type="entry name" value="RHOMBOID-LIKE PROTEIN"/>
    <property type="match status" value="1"/>
</dbReference>
<comment type="subcellular location">
    <subcellularLocation>
        <location evidence="2 10">Membrane</location>
        <topology evidence="2 10">Multi-pass membrane protein</topology>
    </subcellularLocation>
</comment>
<evidence type="ECO:0000256" key="4">
    <source>
        <dbReference type="ARBA" id="ARBA00022670"/>
    </source>
</evidence>
<comment type="caution">
    <text evidence="12">The sequence shown here is derived from an EMBL/GenBank/DDBJ whole genome shotgun (WGS) entry which is preliminary data.</text>
</comment>
<evidence type="ECO:0000313" key="13">
    <source>
        <dbReference type="Proteomes" id="UP000785679"/>
    </source>
</evidence>
<keyword evidence="13" id="KW-1185">Reference proteome</keyword>
<evidence type="ECO:0000259" key="11">
    <source>
        <dbReference type="Pfam" id="PF01694"/>
    </source>
</evidence>
<evidence type="ECO:0000256" key="8">
    <source>
        <dbReference type="ARBA" id="ARBA00022989"/>
    </source>
</evidence>
<dbReference type="AlphaFoldDB" id="A0A8J8P8H9"/>
<accession>A0A8J8P8H9</accession>
<organism evidence="12 13">
    <name type="scientific">Halteria grandinella</name>
    <dbReference type="NCBI Taxonomy" id="5974"/>
    <lineage>
        <taxon>Eukaryota</taxon>
        <taxon>Sar</taxon>
        <taxon>Alveolata</taxon>
        <taxon>Ciliophora</taxon>
        <taxon>Intramacronucleata</taxon>
        <taxon>Spirotrichea</taxon>
        <taxon>Stichotrichia</taxon>
        <taxon>Sporadotrichida</taxon>
        <taxon>Halteriidae</taxon>
        <taxon>Halteria</taxon>
    </lineage>
</organism>
<feature type="transmembrane region" description="Helical" evidence="10">
    <location>
        <begin position="252"/>
        <end position="272"/>
    </location>
</feature>
<feature type="transmembrane region" description="Helical" evidence="10">
    <location>
        <begin position="203"/>
        <end position="221"/>
    </location>
</feature>
<dbReference type="InterPro" id="IPR022764">
    <property type="entry name" value="Peptidase_S54_rhomboid_dom"/>
</dbReference>
<comment type="similarity">
    <text evidence="3 10">Belongs to the peptidase S54 family.</text>
</comment>
<dbReference type="OrthoDB" id="418595at2759"/>
<evidence type="ECO:0000256" key="10">
    <source>
        <dbReference type="RuleBase" id="RU362115"/>
    </source>
</evidence>
<feature type="transmembrane region" description="Helical" evidence="10">
    <location>
        <begin position="52"/>
        <end position="73"/>
    </location>
</feature>
<evidence type="ECO:0000256" key="5">
    <source>
        <dbReference type="ARBA" id="ARBA00022692"/>
    </source>
</evidence>
<dbReference type="InterPro" id="IPR002610">
    <property type="entry name" value="Peptidase_S54_rhomboid-like"/>
</dbReference>
<reference evidence="12" key="1">
    <citation type="submission" date="2019-06" db="EMBL/GenBank/DDBJ databases">
        <authorList>
            <person name="Zheng W."/>
        </authorList>
    </citation>
    <scope>NUCLEOTIDE SEQUENCE</scope>
    <source>
        <strain evidence="12">QDHG01</strain>
    </source>
</reference>
<dbReference type="EMBL" id="RRYP01000423">
    <property type="protein sequence ID" value="TNV87461.1"/>
    <property type="molecule type" value="Genomic_DNA"/>
</dbReference>
<evidence type="ECO:0000256" key="2">
    <source>
        <dbReference type="ARBA" id="ARBA00004141"/>
    </source>
</evidence>
<dbReference type="GO" id="GO:0006508">
    <property type="term" value="P:proteolysis"/>
    <property type="evidence" value="ECO:0007669"/>
    <property type="project" value="UniProtKB-KW"/>
</dbReference>
<keyword evidence="4 10" id="KW-0645">Protease</keyword>
<keyword evidence="6 10" id="KW-0378">Hydrolase</keyword>
<dbReference type="EC" id="3.4.21.105" evidence="10"/>
<feature type="transmembrane region" description="Helical" evidence="10">
    <location>
        <begin position="147"/>
        <end position="164"/>
    </location>
</feature>
<evidence type="ECO:0000256" key="6">
    <source>
        <dbReference type="ARBA" id="ARBA00022801"/>
    </source>
</evidence>
<dbReference type="GO" id="GO:0016020">
    <property type="term" value="C:membrane"/>
    <property type="evidence" value="ECO:0007669"/>
    <property type="project" value="UniProtKB-SubCell"/>
</dbReference>
<name>A0A8J8P8H9_HALGN</name>
<dbReference type="Pfam" id="PF01694">
    <property type="entry name" value="Rhomboid"/>
    <property type="match status" value="1"/>
</dbReference>
<keyword evidence="5 10" id="KW-0812">Transmembrane</keyword>
<keyword evidence="9 10" id="KW-0472">Membrane</keyword>
<feature type="transmembrane region" description="Helical" evidence="10">
    <location>
        <begin position="227"/>
        <end position="245"/>
    </location>
</feature>
<comment type="caution">
    <text evidence="10">Lacks conserved residue(s) required for the propagation of feature annotation.</text>
</comment>
<comment type="function">
    <text evidence="10">Serine protease involved in intramembrane proteolysis.</text>
</comment>
<gene>
    <name evidence="12" type="ORF">FGO68_gene10626</name>
</gene>